<name>A0ABX5BF97_CRYHO</name>
<accession>A0ABX5BF97</accession>
<evidence type="ECO:0000256" key="1">
    <source>
        <dbReference type="SAM" id="MobiDB-lite"/>
    </source>
</evidence>
<evidence type="ECO:0000313" key="2">
    <source>
        <dbReference type="EMBL" id="PPS95128.1"/>
    </source>
</evidence>
<reference evidence="2 3" key="2">
    <citation type="submission" date="2017-10" db="EMBL/GenBank/DDBJ databases">
        <title>Consistent, comparative and evidence-based genome annotation and re-annotation for the closely-related species, Cryptosporidium parvum, C. hominis and C. tyzzeri.</title>
        <authorList>
            <person name="Baptista R.P."/>
            <person name="Li Y."/>
            <person name="Sateriale A."/>
            <person name="Striepen B."/>
            <person name="Kissinger J.C."/>
        </authorList>
    </citation>
    <scope>NUCLEOTIDE SEQUENCE [LARGE SCALE GENOMIC DNA]</scope>
    <source>
        <strain evidence="2">30976</strain>
    </source>
</reference>
<protein>
    <submittedName>
        <fullName evidence="2">Uncharacterized protein</fullName>
    </submittedName>
</protein>
<feature type="compositionally biased region" description="Basic residues" evidence="1">
    <location>
        <begin position="123"/>
        <end position="135"/>
    </location>
</feature>
<feature type="compositionally biased region" description="Low complexity" evidence="1">
    <location>
        <begin position="105"/>
        <end position="122"/>
    </location>
</feature>
<sequence length="135" mass="15815">MFKFFSCLCCQNVDLNEERMDTRLFTRFPSTYHLRTLFDEYSLNGSDVSEGSEVGDNHECQNEDRLEMIVEEDNEFLEDGLYDRNSLNASRKVTEKSEVDVMNINSNRSSLNTNSGSNTNRSKQSKRNKRRSYRK</sequence>
<dbReference type="EMBL" id="JTAI01000039">
    <property type="protein sequence ID" value="PPS95128.1"/>
    <property type="molecule type" value="Genomic_DNA"/>
</dbReference>
<organism evidence="2 3">
    <name type="scientific">Cryptosporidium hominis</name>
    <dbReference type="NCBI Taxonomy" id="237895"/>
    <lineage>
        <taxon>Eukaryota</taxon>
        <taxon>Sar</taxon>
        <taxon>Alveolata</taxon>
        <taxon>Apicomplexa</taxon>
        <taxon>Conoidasida</taxon>
        <taxon>Coccidia</taxon>
        <taxon>Eucoccidiorida</taxon>
        <taxon>Eimeriorina</taxon>
        <taxon>Cryptosporidiidae</taxon>
        <taxon>Cryptosporidium</taxon>
    </lineage>
</organism>
<feature type="region of interest" description="Disordered" evidence="1">
    <location>
        <begin position="98"/>
        <end position="135"/>
    </location>
</feature>
<evidence type="ECO:0000313" key="3">
    <source>
        <dbReference type="Proteomes" id="UP001429100"/>
    </source>
</evidence>
<keyword evidence="3" id="KW-1185">Reference proteome</keyword>
<gene>
    <name evidence="2" type="ORF">GY17_00002208</name>
</gene>
<comment type="caution">
    <text evidence="2">The sequence shown here is derived from an EMBL/GenBank/DDBJ whole genome shotgun (WGS) entry which is preliminary data.</text>
</comment>
<reference evidence="2 3" key="1">
    <citation type="submission" date="2014-11" db="EMBL/GenBank/DDBJ databases">
        <title>Comparative genomic analysis of Cryptosporidium hominis reveals occurrence of genetic recombination in virulent subtypes.</title>
        <authorList>
            <person name="Guo Y."/>
            <person name="Tang K."/>
            <person name="Frace M."/>
            <person name="Li N."/>
            <person name="Roellig D.M."/>
            <person name="Sammons S."/>
            <person name="Knipe K."/>
            <person name="Rowe L."/>
            <person name="Feng Y."/>
            <person name="Xiao L."/>
        </authorList>
    </citation>
    <scope>NUCLEOTIDE SEQUENCE [LARGE SCALE GENOMIC DNA]</scope>
    <source>
        <strain evidence="2">30976</strain>
    </source>
</reference>
<dbReference type="Proteomes" id="UP001429100">
    <property type="component" value="Unassembled WGS sequence"/>
</dbReference>
<proteinExistence type="predicted"/>